<accession>A0ABD3RS08</accession>
<dbReference type="InterPro" id="IPR012349">
    <property type="entry name" value="Split_barrel_FMN-bd"/>
</dbReference>
<dbReference type="SUPFAM" id="SSF50475">
    <property type="entry name" value="FMN-binding split barrel"/>
    <property type="match status" value="1"/>
</dbReference>
<protein>
    <recommendedName>
        <fullName evidence="1">Pyridoxamine 5'-phosphate oxidase N-terminal domain-containing protein</fullName>
    </recommendedName>
</protein>
<organism evidence="2 3">
    <name type="scientific">Cyclostephanos tholiformis</name>
    <dbReference type="NCBI Taxonomy" id="382380"/>
    <lineage>
        <taxon>Eukaryota</taxon>
        <taxon>Sar</taxon>
        <taxon>Stramenopiles</taxon>
        <taxon>Ochrophyta</taxon>
        <taxon>Bacillariophyta</taxon>
        <taxon>Coscinodiscophyceae</taxon>
        <taxon>Thalassiosirophycidae</taxon>
        <taxon>Stephanodiscales</taxon>
        <taxon>Stephanodiscaceae</taxon>
        <taxon>Cyclostephanos</taxon>
    </lineage>
</organism>
<evidence type="ECO:0000313" key="3">
    <source>
        <dbReference type="Proteomes" id="UP001530377"/>
    </source>
</evidence>
<reference evidence="2 3" key="1">
    <citation type="submission" date="2024-10" db="EMBL/GenBank/DDBJ databases">
        <title>Updated reference genomes for cyclostephanoid diatoms.</title>
        <authorList>
            <person name="Roberts W.R."/>
            <person name="Alverson A.J."/>
        </authorList>
    </citation>
    <scope>NUCLEOTIDE SEQUENCE [LARGE SCALE GENOMIC DNA]</scope>
    <source>
        <strain evidence="2 3">AJA228-03</strain>
    </source>
</reference>
<feature type="domain" description="Pyridoxamine 5'-phosphate oxidase N-terminal" evidence="1">
    <location>
        <begin position="37"/>
        <end position="187"/>
    </location>
</feature>
<keyword evidence="3" id="KW-1185">Reference proteome</keyword>
<dbReference type="Gene3D" id="2.30.110.10">
    <property type="entry name" value="Electron Transport, Fmn-binding Protein, Chain A"/>
    <property type="match status" value="1"/>
</dbReference>
<dbReference type="Pfam" id="PF01243">
    <property type="entry name" value="PNPOx_N"/>
    <property type="match status" value="1"/>
</dbReference>
<gene>
    <name evidence="2" type="ORF">ACHAXA_004937</name>
</gene>
<dbReference type="EMBL" id="JALLPB020000185">
    <property type="protein sequence ID" value="KAL3815735.1"/>
    <property type="molecule type" value="Genomic_DNA"/>
</dbReference>
<dbReference type="Proteomes" id="UP001530377">
    <property type="component" value="Unassembled WGS sequence"/>
</dbReference>
<dbReference type="InterPro" id="IPR011576">
    <property type="entry name" value="Pyridox_Oxase_N"/>
</dbReference>
<dbReference type="InterPro" id="IPR052841">
    <property type="entry name" value="PMP_oxidase-like"/>
</dbReference>
<dbReference type="PANTHER" id="PTHR28040:SF1">
    <property type="entry name" value="PYRIDOXAMINE 5'-PHOSPHATE OXIDASE YLR456W HOMOLOG-RELATED"/>
    <property type="match status" value="1"/>
</dbReference>
<dbReference type="PANTHER" id="PTHR28040">
    <property type="entry name" value="PYRIDOXAMINE 5'-PHOSPHATE OXIDASE YLR456W HOMOLOG-RELATED"/>
    <property type="match status" value="1"/>
</dbReference>
<comment type="caution">
    <text evidence="2">The sequence shown here is derived from an EMBL/GenBank/DDBJ whole genome shotgun (WGS) entry which is preliminary data.</text>
</comment>
<proteinExistence type="predicted"/>
<evidence type="ECO:0000259" key="1">
    <source>
        <dbReference type="Pfam" id="PF01243"/>
    </source>
</evidence>
<name>A0ABD3RS08_9STRA</name>
<sequence length="211" mass="23653">MTRERKRQRQRTKFEDFLSALVRNSSSQQPLRPPLPDIVRRVLSRCRFAYLSTVDVDSRTSHLSLMRFTYLPEEEIIVMSTNIRTKKYDMLERSGGGVALLVHDFSDSDSTAVGAAPFPPTVPSGIGTEGGVSTPLPLTGEYSITLNGTCSVVRDAVLADYYRDIHLRNNPDYPQFIVGKNIAMLRVDVVTARICNIRDEVIKWNVSETGS</sequence>
<evidence type="ECO:0000313" key="2">
    <source>
        <dbReference type="EMBL" id="KAL3815735.1"/>
    </source>
</evidence>
<dbReference type="AlphaFoldDB" id="A0ABD3RS08"/>